<feature type="transmembrane region" description="Helical" evidence="1">
    <location>
        <begin position="482"/>
        <end position="509"/>
    </location>
</feature>
<dbReference type="OrthoDB" id="292602at2"/>
<sequence length="562" mass="62788">MQPFLNPSLWELVQFRTTGRIRSLLSSFTHPRRLVISILGAVLAFVWLGNAIASVLFRESYNPKSFQIWMTAMLTIYAGWHLLRVSWQRPDAAIEWTPAEKMWLMTSPFRRSELLKFRLFTVLSATTIKAAIGAILLLPDLPIPWLGFLGLWTGLAIIELFRIVCDLVATGLKPDAYRSMRAFITVSGAALLSALTMNALELTRISQSTSELPTFIILIKSGMHVIQDWFTTTPGLIVSAPMLVFVQLILTPTLTIATAAEVFTVLLMVAAMAGLVIRLDKWNVQQITRREKDIRNFNELQRAESECNDLKDWKLPATIFQKLGGAVTWRQFVGLQRHSTGILLALIPPAILSAIPLFMPQISDQIAIVNFLGGLTFYTFLLLPSAMKFDFRRDYDYLLLLKMLPQPAWRVVLSQIATPVLVTTGFQLGMIAIAALVRGMSPGLLLASILSFPVMNLAIYSWENLIFLIFPQRLKQEGIEVFLLTTVIFTAKGLAFACVFALMFAWAMVSGRIASQLADVHGMLGNQRIIFGVGVWISIALSGFILTRLAARQFEKLDASMS</sequence>
<feature type="transmembrane region" description="Helical" evidence="1">
    <location>
        <begin position="229"/>
        <end position="250"/>
    </location>
</feature>
<evidence type="ECO:0000256" key="1">
    <source>
        <dbReference type="SAM" id="Phobius"/>
    </source>
</evidence>
<evidence type="ECO:0000313" key="3">
    <source>
        <dbReference type="Proteomes" id="UP000317243"/>
    </source>
</evidence>
<feature type="transmembrane region" description="Helical" evidence="1">
    <location>
        <begin position="340"/>
        <end position="359"/>
    </location>
</feature>
<keyword evidence="1" id="KW-0472">Membrane</keyword>
<comment type="caution">
    <text evidence="2">The sequence shown here is derived from an EMBL/GenBank/DDBJ whole genome shotgun (WGS) entry which is preliminary data.</text>
</comment>
<feature type="transmembrane region" description="Helical" evidence="1">
    <location>
        <begin position="145"/>
        <end position="169"/>
    </location>
</feature>
<organism evidence="2 3">
    <name type="scientific">Thalassoglobus neptunius</name>
    <dbReference type="NCBI Taxonomy" id="1938619"/>
    <lineage>
        <taxon>Bacteria</taxon>
        <taxon>Pseudomonadati</taxon>
        <taxon>Planctomycetota</taxon>
        <taxon>Planctomycetia</taxon>
        <taxon>Planctomycetales</taxon>
        <taxon>Planctomycetaceae</taxon>
        <taxon>Thalassoglobus</taxon>
    </lineage>
</organism>
<feature type="transmembrane region" description="Helical" evidence="1">
    <location>
        <begin position="408"/>
        <end position="437"/>
    </location>
</feature>
<feature type="transmembrane region" description="Helical" evidence="1">
    <location>
        <begin position="365"/>
        <end position="387"/>
    </location>
</feature>
<reference evidence="2 3" key="1">
    <citation type="submission" date="2019-02" db="EMBL/GenBank/DDBJ databases">
        <title>Deep-cultivation of Planctomycetes and their phenomic and genomic characterization uncovers novel biology.</title>
        <authorList>
            <person name="Wiegand S."/>
            <person name="Jogler M."/>
            <person name="Boedeker C."/>
            <person name="Pinto D."/>
            <person name="Vollmers J."/>
            <person name="Rivas-Marin E."/>
            <person name="Kohn T."/>
            <person name="Peeters S.H."/>
            <person name="Heuer A."/>
            <person name="Rast P."/>
            <person name="Oberbeckmann S."/>
            <person name="Bunk B."/>
            <person name="Jeske O."/>
            <person name="Meyerdierks A."/>
            <person name="Storesund J.E."/>
            <person name="Kallscheuer N."/>
            <person name="Luecker S."/>
            <person name="Lage O.M."/>
            <person name="Pohl T."/>
            <person name="Merkel B.J."/>
            <person name="Hornburger P."/>
            <person name="Mueller R.-W."/>
            <person name="Bruemmer F."/>
            <person name="Labrenz M."/>
            <person name="Spormann A.M."/>
            <person name="Op Den Camp H."/>
            <person name="Overmann J."/>
            <person name="Amann R."/>
            <person name="Jetten M.S.M."/>
            <person name="Mascher T."/>
            <person name="Medema M.H."/>
            <person name="Devos D.P."/>
            <person name="Kaster A.-K."/>
            <person name="Ovreas L."/>
            <person name="Rohde M."/>
            <person name="Galperin M.Y."/>
            <person name="Jogler C."/>
        </authorList>
    </citation>
    <scope>NUCLEOTIDE SEQUENCE [LARGE SCALE GENOMIC DNA]</scope>
    <source>
        <strain evidence="2 3">KOR42</strain>
    </source>
</reference>
<keyword evidence="1" id="KW-0812">Transmembrane</keyword>
<name>A0A5C5X8E6_9PLAN</name>
<dbReference type="EMBL" id="SIHI01000001">
    <property type="protein sequence ID" value="TWT58142.1"/>
    <property type="molecule type" value="Genomic_DNA"/>
</dbReference>
<gene>
    <name evidence="2" type="ORF">KOR42_15130</name>
</gene>
<proteinExistence type="predicted"/>
<feature type="transmembrane region" description="Helical" evidence="1">
    <location>
        <begin position="117"/>
        <end position="138"/>
    </location>
</feature>
<feature type="transmembrane region" description="Helical" evidence="1">
    <location>
        <begin position="529"/>
        <end position="551"/>
    </location>
</feature>
<feature type="transmembrane region" description="Helical" evidence="1">
    <location>
        <begin position="443"/>
        <end position="470"/>
    </location>
</feature>
<accession>A0A5C5X8E6</accession>
<feature type="transmembrane region" description="Helical" evidence="1">
    <location>
        <begin position="34"/>
        <end position="57"/>
    </location>
</feature>
<dbReference type="AlphaFoldDB" id="A0A5C5X8E6"/>
<keyword evidence="1" id="KW-1133">Transmembrane helix</keyword>
<evidence type="ECO:0000313" key="2">
    <source>
        <dbReference type="EMBL" id="TWT58142.1"/>
    </source>
</evidence>
<dbReference type="RefSeq" id="WP_146508322.1">
    <property type="nucleotide sequence ID" value="NZ_SIHI01000001.1"/>
</dbReference>
<protein>
    <submittedName>
        <fullName evidence="2">Uncharacterized protein</fullName>
    </submittedName>
</protein>
<dbReference type="Proteomes" id="UP000317243">
    <property type="component" value="Unassembled WGS sequence"/>
</dbReference>
<feature type="transmembrane region" description="Helical" evidence="1">
    <location>
        <begin position="256"/>
        <end position="277"/>
    </location>
</feature>
<keyword evidence="3" id="KW-1185">Reference proteome</keyword>
<feature type="transmembrane region" description="Helical" evidence="1">
    <location>
        <begin position="66"/>
        <end position="83"/>
    </location>
</feature>